<organism evidence="1 2">
    <name type="scientific">Prorocentrum cordatum</name>
    <dbReference type="NCBI Taxonomy" id="2364126"/>
    <lineage>
        <taxon>Eukaryota</taxon>
        <taxon>Sar</taxon>
        <taxon>Alveolata</taxon>
        <taxon>Dinophyceae</taxon>
        <taxon>Prorocentrales</taxon>
        <taxon>Prorocentraceae</taxon>
        <taxon>Prorocentrum</taxon>
    </lineage>
</organism>
<reference evidence="1" key="1">
    <citation type="submission" date="2023-10" db="EMBL/GenBank/DDBJ databases">
        <authorList>
            <person name="Chen Y."/>
            <person name="Shah S."/>
            <person name="Dougan E. K."/>
            <person name="Thang M."/>
            <person name="Chan C."/>
        </authorList>
    </citation>
    <scope>NUCLEOTIDE SEQUENCE [LARGE SCALE GENOMIC DNA]</scope>
</reference>
<feature type="non-terminal residue" evidence="1">
    <location>
        <position position="1"/>
    </location>
</feature>
<evidence type="ECO:0000313" key="2">
    <source>
        <dbReference type="Proteomes" id="UP001189429"/>
    </source>
</evidence>
<sequence>VRTLEPGQSSLVETIHVSKAVLRVVPYFETALSDTWQDESLQSASLQLPDGCDVSVLIRLLSRIGSKEPQWGAPSISTVMSLIQLSSMLMVDDLLKKELQELLGAAVATDRDREEVEKWRTTFEAPDFLKHFLAGDSLAVVMSPTQMKESVAQAIDTGSDNNLEFLRKALPLRSQSGKQGLQETGEIVIEALGQIMVGKVQFDCEHCGITGSITHYADKINRSGRQVKHEGCGQWVTLFDNKPGARRFVSDIALPFLTKHREFVIPALRALQVAFPAVYMERDKTVRTHHGGGRSHFVFALFNGIGHAGPMVQKVIFEVIPKYILVTHAAELLAVARAATKPLLFARLATLIPMLPGPVQDDLIQQVGAESGG</sequence>
<gene>
    <name evidence="1" type="ORF">PCOR1329_LOCUS46542</name>
</gene>
<proteinExistence type="predicted"/>
<protein>
    <recommendedName>
        <fullName evidence="3">BTB domain-containing protein</fullName>
    </recommendedName>
</protein>
<name>A0ABN9U9V1_9DINO</name>
<keyword evidence="2" id="KW-1185">Reference proteome</keyword>
<evidence type="ECO:0000313" key="1">
    <source>
        <dbReference type="EMBL" id="CAK0856080.1"/>
    </source>
</evidence>
<evidence type="ECO:0008006" key="3">
    <source>
        <dbReference type="Google" id="ProtNLM"/>
    </source>
</evidence>
<accession>A0ABN9U9V1</accession>
<dbReference type="EMBL" id="CAUYUJ010015601">
    <property type="protein sequence ID" value="CAK0856080.1"/>
    <property type="molecule type" value="Genomic_DNA"/>
</dbReference>
<dbReference type="Proteomes" id="UP001189429">
    <property type="component" value="Unassembled WGS sequence"/>
</dbReference>
<comment type="caution">
    <text evidence="1">The sequence shown here is derived from an EMBL/GenBank/DDBJ whole genome shotgun (WGS) entry which is preliminary data.</text>
</comment>